<evidence type="ECO:0000259" key="2">
    <source>
        <dbReference type="PROSITE" id="PS50837"/>
    </source>
</evidence>
<comment type="caution">
    <text evidence="3">The sequence shown here is derived from an EMBL/GenBank/DDBJ whole genome shotgun (WGS) entry which is preliminary data.</text>
</comment>
<gene>
    <name evidence="3" type="ORF">I8751_29035</name>
</gene>
<dbReference type="PANTHER" id="PTHR46312">
    <property type="entry name" value="NACHT DOMAIN-CONTAINING PROTEIN"/>
    <property type="match status" value="1"/>
</dbReference>
<dbReference type="Pfam" id="PF05729">
    <property type="entry name" value="NACHT"/>
    <property type="match status" value="1"/>
</dbReference>
<dbReference type="Gene3D" id="3.40.50.300">
    <property type="entry name" value="P-loop containing nucleotide triphosphate hydrolases"/>
    <property type="match status" value="1"/>
</dbReference>
<sequence>MHQEPQPLQNLNIDGALIREAQIGQAGRDLHQIQYLTVNETFSLAKLIGRREVKPPSGKQEYRFREVLLNKVKQYWIKGVLEKSLYTKALIDLGLKERLDAVKRPLSNVPQIPDESGQTLPEGQSVSDVFNQMGKGRTLLILGEPGAGKTITLLKLAQELITRTEKDLSQPLPVVLNLSSWGNKHQTFADWLIEELHSTYQISQALGKVWIEDQQLLLLLDGLDEVRIEQRETCIKAINQFMQEHGLIEIVVTSRIHDYEALSERLQLQAAICIQSLTSQQVEQYLDRAGEQLEAVKTLLQEDTTLQELAKSPLTLSVMTLAYKGKKLEDLPNTGSKEERRKHLFDAYIERMFQRRQSQQRYSKVQARRWLIWLAQQMYQKSQTVFVIERIQPNWLSNRVPKIFYQLGVFLFGVITCGLIGIFGNLISKSQSINLVYIVVVTVVLTVYLSNTEIKPVETLRWSWQEAKKSLTNGLLGGLFLGLIVGVGFKLVEPQPNIIDGLELGLIHGLTGGLILGFLGGLRGPEIETKTIPNQGIWNSVRNAILMGLIGGLLGGFFGALIGLKLLHPPHPSWLQLGIVFGLVFGLVFGGGKACLQHFTLRLILYSQNYIPRNYAHFLEYATEHIFLQKVGGSYIFIHRMLLEHFAQMEPAFTQSTSQPIHQSTELNSNNNLSRNASSQTLIECTNCGRNNPGNFNFCTKCGRRLNQPPS</sequence>
<keyword evidence="4" id="KW-1185">Reference proteome</keyword>
<feature type="transmembrane region" description="Helical" evidence="1">
    <location>
        <begin position="574"/>
        <end position="596"/>
    </location>
</feature>
<keyword evidence="1" id="KW-0812">Transmembrane</keyword>
<proteinExistence type="predicted"/>
<dbReference type="RefSeq" id="WP_214442496.1">
    <property type="nucleotide sequence ID" value="NZ_JAECZB010000107.1"/>
</dbReference>
<reference evidence="3 4" key="1">
    <citation type="journal article" date="2021" name="Int. J. Syst. Evol. Microbiol.">
        <title>Amazonocrinis nigriterrae gen. nov., sp. nov., Atlanticothrix silvestris gen. nov., sp. nov. and Dendronalium phyllosphericum gen. nov., sp. nov., nostocacean cyanobacteria from Brazilian environments.</title>
        <authorList>
            <person name="Alvarenga D.O."/>
            <person name="Andreote A.P.D."/>
            <person name="Branco L.H.Z."/>
            <person name="Delbaje E."/>
            <person name="Cruz R.B."/>
            <person name="Varani A.M."/>
            <person name="Fiore M.F."/>
        </authorList>
    </citation>
    <scope>NUCLEOTIDE SEQUENCE [LARGE SCALE GENOMIC DNA]</scope>
    <source>
        <strain evidence="3 4">CENA357</strain>
    </source>
</reference>
<feature type="transmembrane region" description="Helical" evidence="1">
    <location>
        <begin position="433"/>
        <end position="450"/>
    </location>
</feature>
<dbReference type="InterPro" id="IPR027417">
    <property type="entry name" value="P-loop_NTPase"/>
</dbReference>
<feature type="transmembrane region" description="Helical" evidence="1">
    <location>
        <begin position="543"/>
        <end position="562"/>
    </location>
</feature>
<dbReference type="InterPro" id="IPR007111">
    <property type="entry name" value="NACHT_NTPase"/>
</dbReference>
<feature type="transmembrane region" description="Helical" evidence="1">
    <location>
        <begin position="403"/>
        <end position="427"/>
    </location>
</feature>
<dbReference type="EMBL" id="JAECZB010000107">
    <property type="protein sequence ID" value="MBH8556299.1"/>
    <property type="molecule type" value="Genomic_DNA"/>
</dbReference>
<protein>
    <submittedName>
        <fullName evidence="3">NACHT domain-containing protein</fullName>
    </submittedName>
</protein>
<evidence type="ECO:0000313" key="4">
    <source>
        <dbReference type="Proteomes" id="UP000599391"/>
    </source>
</evidence>
<dbReference type="PANTHER" id="PTHR46312:SF2">
    <property type="entry name" value="NUCLEOTIDE-BINDING OLIGOMERIZATION DOMAIN-CONTAINING PROTEIN 2-LIKE"/>
    <property type="match status" value="1"/>
</dbReference>
<accession>A0A8J7L5R8</accession>
<evidence type="ECO:0000256" key="1">
    <source>
        <dbReference type="SAM" id="Phobius"/>
    </source>
</evidence>
<organism evidence="3 4">
    <name type="scientific">Atlanticothrix silvestris CENA357</name>
    <dbReference type="NCBI Taxonomy" id="1725252"/>
    <lineage>
        <taxon>Bacteria</taxon>
        <taxon>Bacillati</taxon>
        <taxon>Cyanobacteriota</taxon>
        <taxon>Cyanophyceae</taxon>
        <taxon>Nostocales</taxon>
        <taxon>Nodulariaceae</taxon>
        <taxon>Atlanticothrix</taxon>
        <taxon>Atlanticothrix silvestris</taxon>
    </lineage>
</organism>
<name>A0A8J7L5R8_9CYAN</name>
<feature type="transmembrane region" description="Helical" evidence="1">
    <location>
        <begin position="471"/>
        <end position="492"/>
    </location>
</feature>
<keyword evidence="1" id="KW-1133">Transmembrane helix</keyword>
<dbReference type="AlphaFoldDB" id="A0A8J7L5R8"/>
<dbReference type="Proteomes" id="UP000599391">
    <property type="component" value="Unassembled WGS sequence"/>
</dbReference>
<feature type="domain" description="NACHT" evidence="2">
    <location>
        <begin position="137"/>
        <end position="226"/>
    </location>
</feature>
<evidence type="ECO:0000313" key="3">
    <source>
        <dbReference type="EMBL" id="MBH8556299.1"/>
    </source>
</evidence>
<dbReference type="SUPFAM" id="SSF52540">
    <property type="entry name" value="P-loop containing nucleoside triphosphate hydrolases"/>
    <property type="match status" value="2"/>
</dbReference>
<keyword evidence="1" id="KW-0472">Membrane</keyword>
<dbReference type="PROSITE" id="PS50837">
    <property type="entry name" value="NACHT"/>
    <property type="match status" value="1"/>
</dbReference>